<organism evidence="1 2">
    <name type="scientific">Pedobacter africanus</name>
    <dbReference type="NCBI Taxonomy" id="151894"/>
    <lineage>
        <taxon>Bacteria</taxon>
        <taxon>Pseudomonadati</taxon>
        <taxon>Bacteroidota</taxon>
        <taxon>Sphingobacteriia</taxon>
        <taxon>Sphingobacteriales</taxon>
        <taxon>Sphingobacteriaceae</taxon>
        <taxon>Pedobacter</taxon>
    </lineage>
</organism>
<accession>A0A1W2BXB8</accession>
<name>A0A1W2BXB8_9SPHI</name>
<dbReference type="PANTHER" id="PTHR43190:SF3">
    <property type="entry name" value="N-ACETYL-D-GLUCOSAMINE KINASE"/>
    <property type="match status" value="1"/>
</dbReference>
<gene>
    <name evidence="1" type="ORF">SAMN04488524_2720</name>
</gene>
<dbReference type="InterPro" id="IPR052519">
    <property type="entry name" value="Euk-type_GlcNAc_Kinase"/>
</dbReference>
<keyword evidence="2" id="KW-1185">Reference proteome</keyword>
<dbReference type="RefSeq" id="WP_084239361.1">
    <property type="nucleotide sequence ID" value="NZ_FWXT01000001.1"/>
</dbReference>
<reference evidence="2" key="1">
    <citation type="submission" date="2017-04" db="EMBL/GenBank/DDBJ databases">
        <authorList>
            <person name="Varghese N."/>
            <person name="Submissions S."/>
        </authorList>
    </citation>
    <scope>NUCLEOTIDE SEQUENCE [LARGE SCALE GENOMIC DNA]</scope>
    <source>
        <strain evidence="2">DSM 12126</strain>
    </source>
</reference>
<dbReference type="AlphaFoldDB" id="A0A1W2BXB8"/>
<proteinExistence type="predicted"/>
<dbReference type="Gene3D" id="1.10.720.160">
    <property type="match status" value="1"/>
</dbReference>
<dbReference type="CDD" id="cd24079">
    <property type="entry name" value="ASKHA_NBD_PG1100-like"/>
    <property type="match status" value="1"/>
</dbReference>
<dbReference type="STRING" id="151894.SAMN04488524_2720"/>
<evidence type="ECO:0000313" key="2">
    <source>
        <dbReference type="Proteomes" id="UP000192756"/>
    </source>
</evidence>
<sequence>MILVADSGSTKTDWMGYSPNEQISFNTQGINPYFLNAHDIFKLFSKKKEIAAYASQVKEVYFFGAGCSSPDKVEVISNGISSFFTNAYVAVEHDLMGSAYATCGNKKGLTCILGTGSNISYYDGKNLHHGAHGLGYVLGDEGSGTWFGRKLITSYLYNQMPAELGFEFGHEFQIDKETVITNVYQKPGPNTYLASISRFMVKHKDHPFIINILREGFQEFVDTNIKDYSNYKSLDCHFVGSIAFIYQDILREVCLNNQVKLGQILQKPIEGIYNYILRKEGITIS</sequence>
<dbReference type="EMBL" id="FWXT01000001">
    <property type="protein sequence ID" value="SMC77569.1"/>
    <property type="molecule type" value="Genomic_DNA"/>
</dbReference>
<dbReference type="OrthoDB" id="871343at2"/>
<dbReference type="Gene3D" id="3.30.420.40">
    <property type="match status" value="2"/>
</dbReference>
<dbReference type="PANTHER" id="PTHR43190">
    <property type="entry name" value="N-ACETYL-D-GLUCOSAMINE KINASE"/>
    <property type="match status" value="1"/>
</dbReference>
<dbReference type="InterPro" id="IPR043129">
    <property type="entry name" value="ATPase_NBD"/>
</dbReference>
<dbReference type="SUPFAM" id="SSF53067">
    <property type="entry name" value="Actin-like ATPase domain"/>
    <property type="match status" value="2"/>
</dbReference>
<dbReference type="Proteomes" id="UP000192756">
    <property type="component" value="Unassembled WGS sequence"/>
</dbReference>
<evidence type="ECO:0000313" key="1">
    <source>
        <dbReference type="EMBL" id="SMC77569.1"/>
    </source>
</evidence>
<protein>
    <submittedName>
        <fullName evidence="1">BadF-type ATPase</fullName>
    </submittedName>
</protein>